<dbReference type="AlphaFoldDB" id="A0A4Q0Y3N9"/>
<keyword evidence="4" id="KW-1185">Reference proteome</keyword>
<dbReference type="SMART" id="SM00862">
    <property type="entry name" value="Trans_reg_C"/>
    <property type="match status" value="1"/>
</dbReference>
<dbReference type="Gene3D" id="1.10.10.10">
    <property type="entry name" value="Winged helix-like DNA-binding domain superfamily/Winged helix DNA-binding domain"/>
    <property type="match status" value="1"/>
</dbReference>
<comment type="caution">
    <text evidence="3">The sequence shown here is derived from an EMBL/GenBank/DDBJ whole genome shotgun (WGS) entry which is preliminary data.</text>
</comment>
<dbReference type="InterPro" id="IPR036388">
    <property type="entry name" value="WH-like_DNA-bd_sf"/>
</dbReference>
<gene>
    <name evidence="3" type="ORF">CRV06_02250</name>
</gene>
<dbReference type="OrthoDB" id="54411at2"/>
<dbReference type="RefSeq" id="WP_129081161.1">
    <property type="nucleotide sequence ID" value="NZ_CP041070.1"/>
</dbReference>
<evidence type="ECO:0000259" key="2">
    <source>
        <dbReference type="SMART" id="SM00862"/>
    </source>
</evidence>
<sequence>MTMKMDACEFLKEKSILILSFDKAISNRIENSLRPYSTKVEVLRIIPNYLNISKYDLIIIDLEYYEKRELIKTFSNDYYNTPIIFLISKLENIDLNNFSNICIKNILLKDDNLKNISIYIQIILQKKDKIIFKNGYSYLLKENRFYFKNSEVPLTKLEIKLFEYLIKNINRTIDYQELVSNVWDDKSCTIYSIRNVVNKIREKSYYEIISNISKKGYTINNDYIYI</sequence>
<feature type="domain" description="OmpR/PhoB-type" evidence="2">
    <location>
        <begin position="149"/>
        <end position="219"/>
    </location>
</feature>
<dbReference type="SUPFAM" id="SSF46894">
    <property type="entry name" value="C-terminal effector domain of the bipartite response regulators"/>
    <property type="match status" value="1"/>
</dbReference>
<organism evidence="3 4">
    <name type="scientific">Halarcobacter anaerophilus</name>
    <dbReference type="NCBI Taxonomy" id="877500"/>
    <lineage>
        <taxon>Bacteria</taxon>
        <taxon>Pseudomonadati</taxon>
        <taxon>Campylobacterota</taxon>
        <taxon>Epsilonproteobacteria</taxon>
        <taxon>Campylobacterales</taxon>
        <taxon>Arcobacteraceae</taxon>
        <taxon>Halarcobacter</taxon>
    </lineage>
</organism>
<keyword evidence="1" id="KW-0238">DNA-binding</keyword>
<dbReference type="GO" id="GO:0000160">
    <property type="term" value="P:phosphorelay signal transduction system"/>
    <property type="evidence" value="ECO:0007669"/>
    <property type="project" value="InterPro"/>
</dbReference>
<dbReference type="Proteomes" id="UP000290191">
    <property type="component" value="Unassembled WGS sequence"/>
</dbReference>
<dbReference type="InterPro" id="IPR001867">
    <property type="entry name" value="OmpR/PhoB-type_DNA-bd"/>
</dbReference>
<dbReference type="InterPro" id="IPR016032">
    <property type="entry name" value="Sig_transdc_resp-reg_C-effctor"/>
</dbReference>
<dbReference type="STRING" id="877500.GCA_000935065_02251"/>
<proteinExistence type="predicted"/>
<dbReference type="Pfam" id="PF00486">
    <property type="entry name" value="Trans_reg_C"/>
    <property type="match status" value="1"/>
</dbReference>
<evidence type="ECO:0000256" key="1">
    <source>
        <dbReference type="ARBA" id="ARBA00023125"/>
    </source>
</evidence>
<dbReference type="GO" id="GO:0006355">
    <property type="term" value="P:regulation of DNA-templated transcription"/>
    <property type="evidence" value="ECO:0007669"/>
    <property type="project" value="InterPro"/>
</dbReference>
<evidence type="ECO:0000313" key="4">
    <source>
        <dbReference type="Proteomes" id="UP000290191"/>
    </source>
</evidence>
<dbReference type="GO" id="GO:0003677">
    <property type="term" value="F:DNA binding"/>
    <property type="evidence" value="ECO:0007669"/>
    <property type="project" value="UniProtKB-KW"/>
</dbReference>
<evidence type="ECO:0000313" key="3">
    <source>
        <dbReference type="EMBL" id="RXJ64796.1"/>
    </source>
</evidence>
<name>A0A4Q0Y3N9_9BACT</name>
<protein>
    <recommendedName>
        <fullName evidence="2">OmpR/PhoB-type domain-containing protein</fullName>
    </recommendedName>
</protein>
<accession>A0A4Q0Y3N9</accession>
<dbReference type="EMBL" id="PDKO01000001">
    <property type="protein sequence ID" value="RXJ64796.1"/>
    <property type="molecule type" value="Genomic_DNA"/>
</dbReference>
<reference evidence="3 4" key="1">
    <citation type="submission" date="2017-10" db="EMBL/GenBank/DDBJ databases">
        <title>Genomics of the genus Arcobacter.</title>
        <authorList>
            <person name="Perez-Cataluna A."/>
            <person name="Figueras M.J."/>
        </authorList>
    </citation>
    <scope>NUCLEOTIDE SEQUENCE [LARGE SCALE GENOMIC DNA]</scope>
    <source>
        <strain evidence="3 4">DSM 24636</strain>
    </source>
</reference>